<dbReference type="InterPro" id="IPR000866">
    <property type="entry name" value="AhpC/TSA"/>
</dbReference>
<dbReference type="InterPro" id="IPR017937">
    <property type="entry name" value="Thioredoxin_CS"/>
</dbReference>
<reference evidence="3 4" key="1">
    <citation type="submission" date="2024-04" db="EMBL/GenBank/DDBJ databases">
        <authorList>
            <person name="Abashina T."/>
            <person name="Shaikin A."/>
        </authorList>
    </citation>
    <scope>NUCLEOTIDE SEQUENCE [LARGE SCALE GENOMIC DNA]</scope>
    <source>
        <strain evidence="3 4">AAFK</strain>
    </source>
</reference>
<dbReference type="InterPro" id="IPR013766">
    <property type="entry name" value="Thioredoxin_domain"/>
</dbReference>
<evidence type="ECO:0000313" key="4">
    <source>
        <dbReference type="Proteomes" id="UP001446205"/>
    </source>
</evidence>
<sequence length="146" mass="16217">MLFFAGAAQAQQAPDFKLPSVSGKELQLSDYRGKPVILNFWATWCPPCRKEIPDLTAFQTKYGDQATVIGVALDDPGEVKEFVRMFEVNYPVAYGNQVVSRKYGKVRGLPTTFFIDAKGRIVGDQIGIVTPAQLEQFVQKGTVARR</sequence>
<proteinExistence type="predicted"/>
<dbReference type="SUPFAM" id="SSF52833">
    <property type="entry name" value="Thioredoxin-like"/>
    <property type="match status" value="1"/>
</dbReference>
<dbReference type="PANTHER" id="PTHR42852:SF17">
    <property type="entry name" value="THIOREDOXIN-LIKE PROTEIN HI_1115"/>
    <property type="match status" value="1"/>
</dbReference>
<dbReference type="EMBL" id="JBBPCO010000002">
    <property type="protein sequence ID" value="MEK8088606.1"/>
    <property type="molecule type" value="Genomic_DNA"/>
</dbReference>
<dbReference type="CDD" id="cd02966">
    <property type="entry name" value="TlpA_like_family"/>
    <property type="match status" value="1"/>
</dbReference>
<dbReference type="PROSITE" id="PS51352">
    <property type="entry name" value="THIOREDOXIN_2"/>
    <property type="match status" value="1"/>
</dbReference>
<gene>
    <name evidence="3" type="ORF">WOB96_02400</name>
</gene>
<dbReference type="Pfam" id="PF00578">
    <property type="entry name" value="AhpC-TSA"/>
    <property type="match status" value="1"/>
</dbReference>
<dbReference type="Proteomes" id="UP001446205">
    <property type="component" value="Unassembled WGS sequence"/>
</dbReference>
<keyword evidence="4" id="KW-1185">Reference proteome</keyword>
<dbReference type="Gene3D" id="3.40.30.10">
    <property type="entry name" value="Glutaredoxin"/>
    <property type="match status" value="1"/>
</dbReference>
<name>A0ABU9D6L7_9PROT</name>
<organism evidence="3 4">
    <name type="scientific">Thermithiobacillus plumbiphilus</name>
    <dbReference type="NCBI Taxonomy" id="1729899"/>
    <lineage>
        <taxon>Bacteria</taxon>
        <taxon>Pseudomonadati</taxon>
        <taxon>Pseudomonadota</taxon>
        <taxon>Acidithiobacillia</taxon>
        <taxon>Acidithiobacillales</taxon>
        <taxon>Thermithiobacillaceae</taxon>
        <taxon>Thermithiobacillus</taxon>
    </lineage>
</organism>
<dbReference type="PROSITE" id="PS00194">
    <property type="entry name" value="THIOREDOXIN_1"/>
    <property type="match status" value="1"/>
</dbReference>
<dbReference type="PANTHER" id="PTHR42852">
    <property type="entry name" value="THIOL:DISULFIDE INTERCHANGE PROTEIN DSBE"/>
    <property type="match status" value="1"/>
</dbReference>
<dbReference type="InterPro" id="IPR036249">
    <property type="entry name" value="Thioredoxin-like_sf"/>
</dbReference>
<evidence type="ECO:0000313" key="3">
    <source>
        <dbReference type="EMBL" id="MEK8088606.1"/>
    </source>
</evidence>
<comment type="caution">
    <text evidence="3">The sequence shown here is derived from an EMBL/GenBank/DDBJ whole genome shotgun (WGS) entry which is preliminary data.</text>
</comment>
<accession>A0ABU9D6L7</accession>
<evidence type="ECO:0000259" key="2">
    <source>
        <dbReference type="PROSITE" id="PS51352"/>
    </source>
</evidence>
<protein>
    <submittedName>
        <fullName evidence="3">TlpA disulfide reductase family protein</fullName>
    </submittedName>
</protein>
<keyword evidence="1" id="KW-0676">Redox-active center</keyword>
<feature type="domain" description="Thioredoxin" evidence="2">
    <location>
        <begin position="7"/>
        <end position="143"/>
    </location>
</feature>
<dbReference type="InterPro" id="IPR050553">
    <property type="entry name" value="Thioredoxin_ResA/DsbE_sf"/>
</dbReference>
<dbReference type="RefSeq" id="WP_341369672.1">
    <property type="nucleotide sequence ID" value="NZ_JBBPCO010000002.1"/>
</dbReference>
<evidence type="ECO:0000256" key="1">
    <source>
        <dbReference type="ARBA" id="ARBA00023284"/>
    </source>
</evidence>